<feature type="transmembrane region" description="Helical" evidence="2">
    <location>
        <begin position="53"/>
        <end position="72"/>
    </location>
</feature>
<keyword evidence="2" id="KW-0472">Membrane</keyword>
<feature type="transmembrane region" description="Helical" evidence="2">
    <location>
        <begin position="157"/>
        <end position="175"/>
    </location>
</feature>
<accession>A0ABQ6JF68</accession>
<keyword evidence="2" id="KW-1133">Transmembrane helix</keyword>
<feature type="transmembrane region" description="Helical" evidence="2">
    <location>
        <begin position="181"/>
        <end position="201"/>
    </location>
</feature>
<feature type="region of interest" description="Disordered" evidence="1">
    <location>
        <begin position="367"/>
        <end position="393"/>
    </location>
</feature>
<evidence type="ECO:0000256" key="2">
    <source>
        <dbReference type="SAM" id="Phobius"/>
    </source>
</evidence>
<organism evidence="3 4">
    <name type="scientific">Angustibacter aerolatus</name>
    <dbReference type="NCBI Taxonomy" id="1162965"/>
    <lineage>
        <taxon>Bacteria</taxon>
        <taxon>Bacillati</taxon>
        <taxon>Actinomycetota</taxon>
        <taxon>Actinomycetes</taxon>
        <taxon>Kineosporiales</taxon>
        <taxon>Kineosporiaceae</taxon>
    </lineage>
</organism>
<evidence type="ECO:0000313" key="3">
    <source>
        <dbReference type="EMBL" id="GMA86444.1"/>
    </source>
</evidence>
<evidence type="ECO:0000313" key="4">
    <source>
        <dbReference type="Proteomes" id="UP001157017"/>
    </source>
</evidence>
<evidence type="ECO:0000256" key="1">
    <source>
        <dbReference type="SAM" id="MobiDB-lite"/>
    </source>
</evidence>
<dbReference type="EMBL" id="BSUZ01000001">
    <property type="protein sequence ID" value="GMA86444.1"/>
    <property type="molecule type" value="Genomic_DNA"/>
</dbReference>
<dbReference type="Proteomes" id="UP001157017">
    <property type="component" value="Unassembled WGS sequence"/>
</dbReference>
<comment type="caution">
    <text evidence="3">The sequence shown here is derived from an EMBL/GenBank/DDBJ whole genome shotgun (WGS) entry which is preliminary data.</text>
</comment>
<keyword evidence="4" id="KW-1185">Reference proteome</keyword>
<keyword evidence="2" id="KW-0812">Transmembrane</keyword>
<protein>
    <submittedName>
        <fullName evidence="3">Uncharacterized protein</fullName>
    </submittedName>
</protein>
<reference evidence="4" key="1">
    <citation type="journal article" date="2019" name="Int. J. Syst. Evol. Microbiol.">
        <title>The Global Catalogue of Microorganisms (GCM) 10K type strain sequencing project: providing services to taxonomists for standard genome sequencing and annotation.</title>
        <authorList>
            <consortium name="The Broad Institute Genomics Platform"/>
            <consortium name="The Broad Institute Genome Sequencing Center for Infectious Disease"/>
            <person name="Wu L."/>
            <person name="Ma J."/>
        </authorList>
    </citation>
    <scope>NUCLEOTIDE SEQUENCE [LARGE SCALE GENOMIC DNA]</scope>
    <source>
        <strain evidence="4">NBRC 108730</strain>
    </source>
</reference>
<proteinExistence type="predicted"/>
<feature type="compositionally biased region" description="Low complexity" evidence="1">
    <location>
        <begin position="507"/>
        <end position="517"/>
    </location>
</feature>
<feature type="region of interest" description="Disordered" evidence="1">
    <location>
        <begin position="504"/>
        <end position="526"/>
    </location>
</feature>
<sequence>MSRLRSTRPTVTALALDPDSGRGAVLPRLVVGLLVLAATGASAGLALDADRRLPVVVLVVAAGVLAAVSAAVHGRPRLLGAYLVPRAAAALAAAGLVATSGDGGGWHGWPAWATAAATVVGLTAEPVVRRLVGARRMWAAHLPGVPQRPPMPFEPVWAGRALLVSTAVGLAVALLDLPVWPWTATVLLAGLTGLVVVAGALRQVRSDRRLRRAFRGAVAAHAPEFVVYQARPDDASYQVTMWLPYLQRTGRRFMIVTRAEGPARVLAGLTDVPVVACRTSRELEDLLVPGLTTVFYVNAASGNGQMVRHSHLTHVHVGHGDSDKATSSNPTHAMYDRVFLAGQAAVERYAAQGVRLDLRRLQVVGRPQVEPGRAGPSRGGRRRRADRAVRADLARGRRGDRACTRCRTRPRSCRRCSTAGCAWSSARTPTARTTRTTRCASPRWRGCWPATPSAPAATTSGATAPSSRASSSASTPRTPWCATCRAWPSTTCTRTSRWRCTCRRPRPTGSSRTTRSPAAPTCSRTT</sequence>
<gene>
    <name evidence="3" type="ORF">GCM10025868_16940</name>
</gene>
<name>A0ABQ6JF68_9ACTN</name>
<feature type="region of interest" description="Disordered" evidence="1">
    <location>
        <begin position="450"/>
        <end position="479"/>
    </location>
</feature>
<feature type="transmembrane region" description="Helical" evidence="2">
    <location>
        <begin position="109"/>
        <end position="128"/>
    </location>
</feature>
<feature type="transmembrane region" description="Helical" evidence="2">
    <location>
        <begin position="29"/>
        <end position="47"/>
    </location>
</feature>